<evidence type="ECO:0000256" key="9">
    <source>
        <dbReference type="ARBA" id="ARBA00023136"/>
    </source>
</evidence>
<evidence type="ECO:0000256" key="6">
    <source>
        <dbReference type="ARBA" id="ARBA00022777"/>
    </source>
</evidence>
<dbReference type="EMBL" id="MLAK01000599">
    <property type="protein sequence ID" value="OHT10880.1"/>
    <property type="molecule type" value="Genomic_DNA"/>
</dbReference>
<sequence>MNLENYDAFTWSICLLFASALRIRKGDYIDFALLLLHLALTWIYNNVNIRKSFRHGAGTGIVCGFLAVPAALGSLEASTFHISLIISLIFDLLFLLNHTGIPTLDYRFTPLVPITATLLITKLYNISIWIPLLSVFMGIFVLSILMKFSPNSFTIGESVMVSTLSSLPIQAIFKAVGVPRFSALYITFGIICVTLSLAIRKPFVIFIILIPMLVGLLDIVEVFYYLLNIKRILLVAACGLIVLVFMIISVYWKGLQQFPQIIQRKFFHLMALLVFVPPVLVDYEFLRLCISGAIFVFLIVESLRLVKFPVISKYIQNYVQDFIDERDGGELILTHLFLLLGLGLPVLIARDDIPGGLTVHTCGISVLAVGDAAASIIGVNFGKHKWPGSKKSIEGTIGAFFGTFLSLFVIHQFKEIDFSLELLFCLIVPSLFGAFDEAFTSQIDNLTLPFVMIPPILCSCALFL</sequence>
<comment type="caution">
    <text evidence="11">The sequence shown here is derived from an EMBL/GenBank/DDBJ whole genome shotgun (WGS) entry which is preliminary data.</text>
</comment>
<dbReference type="PANTHER" id="PTHR13205:SF15">
    <property type="entry name" value="DOLICHOL KINASE"/>
    <property type="match status" value="1"/>
</dbReference>
<dbReference type="OrthoDB" id="377083at2759"/>
<keyword evidence="12" id="KW-1185">Reference proteome</keyword>
<feature type="transmembrane region" description="Helical" evidence="10">
    <location>
        <begin position="56"/>
        <end position="75"/>
    </location>
</feature>
<comment type="subcellular location">
    <subcellularLocation>
        <location evidence="1">Endoplasmic reticulum membrane</location>
        <topology evidence="1">Multi-pass membrane protein</topology>
    </subcellularLocation>
</comment>
<dbReference type="Proteomes" id="UP000179807">
    <property type="component" value="Unassembled WGS sequence"/>
</dbReference>
<evidence type="ECO:0000256" key="7">
    <source>
        <dbReference type="ARBA" id="ARBA00022824"/>
    </source>
</evidence>
<reference evidence="11" key="1">
    <citation type="submission" date="2016-10" db="EMBL/GenBank/DDBJ databases">
        <authorList>
            <person name="Benchimol M."/>
            <person name="Almeida L.G."/>
            <person name="Vasconcelos A.T."/>
            <person name="Perreira-Neves A."/>
            <person name="Rosa I.A."/>
            <person name="Tasca T."/>
            <person name="Bogo M.R."/>
            <person name="de Souza W."/>
        </authorList>
    </citation>
    <scope>NUCLEOTIDE SEQUENCE [LARGE SCALE GENOMIC DNA]</scope>
    <source>
        <strain evidence="11">K</strain>
    </source>
</reference>
<dbReference type="GO" id="GO:0004168">
    <property type="term" value="F:dolichol kinase activity"/>
    <property type="evidence" value="ECO:0007669"/>
    <property type="project" value="UniProtKB-EC"/>
</dbReference>
<evidence type="ECO:0000313" key="12">
    <source>
        <dbReference type="Proteomes" id="UP000179807"/>
    </source>
</evidence>
<keyword evidence="11" id="KW-0548">Nucleotidyltransferase</keyword>
<feature type="transmembrane region" description="Helical" evidence="10">
    <location>
        <begin position="82"/>
        <end position="101"/>
    </location>
</feature>
<keyword evidence="7" id="KW-0256">Endoplasmic reticulum</keyword>
<evidence type="ECO:0000256" key="2">
    <source>
        <dbReference type="ARBA" id="ARBA00010794"/>
    </source>
</evidence>
<dbReference type="GO" id="GO:0005789">
    <property type="term" value="C:endoplasmic reticulum membrane"/>
    <property type="evidence" value="ECO:0007669"/>
    <property type="project" value="UniProtKB-SubCell"/>
</dbReference>
<evidence type="ECO:0000256" key="4">
    <source>
        <dbReference type="ARBA" id="ARBA00022679"/>
    </source>
</evidence>
<dbReference type="GO" id="GO:0016779">
    <property type="term" value="F:nucleotidyltransferase activity"/>
    <property type="evidence" value="ECO:0007669"/>
    <property type="project" value="UniProtKB-KW"/>
</dbReference>
<feature type="transmembrane region" description="Helical" evidence="10">
    <location>
        <begin position="126"/>
        <end position="146"/>
    </location>
</feature>
<evidence type="ECO:0000256" key="10">
    <source>
        <dbReference type="SAM" id="Phobius"/>
    </source>
</evidence>
<dbReference type="AlphaFoldDB" id="A0A1J4KIW7"/>
<dbReference type="GeneID" id="94835634"/>
<gene>
    <name evidence="11" type="ORF">TRFO_19671</name>
</gene>
<keyword evidence="8 10" id="KW-1133">Transmembrane helix</keyword>
<feature type="transmembrane region" description="Helical" evidence="10">
    <location>
        <begin position="331"/>
        <end position="349"/>
    </location>
</feature>
<organism evidence="11 12">
    <name type="scientific">Tritrichomonas foetus</name>
    <dbReference type="NCBI Taxonomy" id="1144522"/>
    <lineage>
        <taxon>Eukaryota</taxon>
        <taxon>Metamonada</taxon>
        <taxon>Parabasalia</taxon>
        <taxon>Tritrichomonadida</taxon>
        <taxon>Tritrichomonadidae</taxon>
        <taxon>Tritrichomonas</taxon>
    </lineage>
</organism>
<proteinExistence type="inferred from homology"/>
<feature type="transmembrane region" description="Helical" evidence="10">
    <location>
        <begin position="28"/>
        <end position="44"/>
    </location>
</feature>
<comment type="similarity">
    <text evidence="2">Belongs to the polyprenol kinase family.</text>
</comment>
<feature type="transmembrane region" description="Helical" evidence="10">
    <location>
        <begin position="182"/>
        <end position="199"/>
    </location>
</feature>
<evidence type="ECO:0000313" key="11">
    <source>
        <dbReference type="EMBL" id="OHT10880.1"/>
    </source>
</evidence>
<evidence type="ECO:0000256" key="5">
    <source>
        <dbReference type="ARBA" id="ARBA00022692"/>
    </source>
</evidence>
<keyword evidence="5 10" id="KW-0812">Transmembrane</keyword>
<evidence type="ECO:0000256" key="3">
    <source>
        <dbReference type="ARBA" id="ARBA00012132"/>
    </source>
</evidence>
<dbReference type="RefSeq" id="XP_068364016.1">
    <property type="nucleotide sequence ID" value="XM_068500930.1"/>
</dbReference>
<dbReference type="VEuPathDB" id="TrichDB:TRFO_19671"/>
<feature type="transmembrane region" description="Helical" evidence="10">
    <location>
        <begin position="416"/>
        <end position="435"/>
    </location>
</feature>
<feature type="transmembrane region" description="Helical" evidence="10">
    <location>
        <begin position="266"/>
        <end position="286"/>
    </location>
</feature>
<evidence type="ECO:0000256" key="8">
    <source>
        <dbReference type="ARBA" id="ARBA00022989"/>
    </source>
</evidence>
<accession>A0A1J4KIW7</accession>
<dbReference type="EC" id="2.7.1.108" evidence="3"/>
<feature type="transmembrane region" description="Helical" evidence="10">
    <location>
        <begin position="393"/>
        <end position="410"/>
    </location>
</feature>
<dbReference type="InterPro" id="IPR032974">
    <property type="entry name" value="Polypren_kinase"/>
</dbReference>
<keyword evidence="4" id="KW-0808">Transferase</keyword>
<keyword evidence="9 10" id="KW-0472">Membrane</keyword>
<dbReference type="PANTHER" id="PTHR13205">
    <property type="entry name" value="TRANSMEMBRANE PROTEIN 15-RELATED"/>
    <property type="match status" value="1"/>
</dbReference>
<feature type="transmembrane region" description="Helical" evidence="10">
    <location>
        <begin position="232"/>
        <end position="254"/>
    </location>
</feature>
<keyword evidence="6" id="KW-0418">Kinase</keyword>
<feature type="transmembrane region" description="Helical" evidence="10">
    <location>
        <begin position="355"/>
        <end position="381"/>
    </location>
</feature>
<protein>
    <recommendedName>
        <fullName evidence="3">dolichol kinase</fullName>
        <ecNumber evidence="3">2.7.1.108</ecNumber>
    </recommendedName>
</protein>
<feature type="transmembrane region" description="Helical" evidence="10">
    <location>
        <begin position="206"/>
        <end position="226"/>
    </location>
</feature>
<evidence type="ECO:0000256" key="1">
    <source>
        <dbReference type="ARBA" id="ARBA00004477"/>
    </source>
</evidence>
<name>A0A1J4KIW7_9EUKA</name>
<dbReference type="GO" id="GO:0043048">
    <property type="term" value="P:dolichyl monophosphate biosynthetic process"/>
    <property type="evidence" value="ECO:0007669"/>
    <property type="project" value="TreeGrafter"/>
</dbReference>